<evidence type="ECO:0000256" key="10">
    <source>
        <dbReference type="RuleBase" id="RU361277"/>
    </source>
</evidence>
<dbReference type="InterPro" id="IPR020843">
    <property type="entry name" value="ER"/>
</dbReference>
<dbReference type="RefSeq" id="WP_113963898.1">
    <property type="nucleotide sequence ID" value="NZ_UEGW01000001.1"/>
</dbReference>
<reference evidence="12 13" key="1">
    <citation type="submission" date="2018-05" db="EMBL/GenBank/DDBJ databases">
        <authorList>
            <consortium name="IHU Genomes"/>
        </authorList>
    </citation>
    <scope>NUCLEOTIDE SEQUENCE [LARGE SCALE GENOMIC DNA]</scope>
    <source>
        <strain evidence="12 13">P7336</strain>
    </source>
</reference>
<dbReference type="GO" id="GO:0004022">
    <property type="term" value="F:alcohol dehydrogenase (NAD+) activity"/>
    <property type="evidence" value="ECO:0007669"/>
    <property type="project" value="UniProtKB-EC"/>
</dbReference>
<dbReference type="STRING" id="29313.BHQ16_02755"/>
<gene>
    <name evidence="12" type="ORF">MSP7336_02702</name>
</gene>
<dbReference type="SUPFAM" id="SSF50129">
    <property type="entry name" value="GroES-like"/>
    <property type="match status" value="2"/>
</dbReference>
<protein>
    <recommendedName>
        <fullName evidence="3">alcohol dehydrogenase</fullName>
        <ecNumber evidence="3">1.1.1.1</ecNumber>
    </recommendedName>
</protein>
<dbReference type="Gene3D" id="3.40.50.720">
    <property type="entry name" value="NAD(P)-binding Rossmann-like Domain"/>
    <property type="match status" value="1"/>
</dbReference>
<dbReference type="InterPro" id="IPR013154">
    <property type="entry name" value="ADH-like_N"/>
</dbReference>
<dbReference type="EC" id="1.1.1.1" evidence="3"/>
<comment type="catalytic activity">
    <reaction evidence="8">
        <text>a secondary alcohol + NAD(+) = a ketone + NADH + H(+)</text>
        <dbReference type="Rhea" id="RHEA:10740"/>
        <dbReference type="ChEBI" id="CHEBI:15378"/>
        <dbReference type="ChEBI" id="CHEBI:17087"/>
        <dbReference type="ChEBI" id="CHEBI:35681"/>
        <dbReference type="ChEBI" id="CHEBI:57540"/>
        <dbReference type="ChEBI" id="CHEBI:57945"/>
        <dbReference type="EC" id="1.1.1.1"/>
    </reaction>
</comment>
<comment type="similarity">
    <text evidence="2 10">Belongs to the zinc-containing alcohol dehydrogenase family.</text>
</comment>
<dbReference type="Proteomes" id="UP000252015">
    <property type="component" value="Unassembled WGS sequence"/>
</dbReference>
<dbReference type="PANTHER" id="PTHR43880:SF12">
    <property type="entry name" value="ALCOHOL DEHYDROGENASE CLASS-3"/>
    <property type="match status" value="1"/>
</dbReference>
<dbReference type="GO" id="GO:0008270">
    <property type="term" value="F:zinc ion binding"/>
    <property type="evidence" value="ECO:0007669"/>
    <property type="project" value="InterPro"/>
</dbReference>
<proteinExistence type="inferred from homology"/>
<keyword evidence="4 10" id="KW-0479">Metal-binding</keyword>
<dbReference type="InterPro" id="IPR002328">
    <property type="entry name" value="ADH_Zn_CS"/>
</dbReference>
<dbReference type="InterPro" id="IPR011032">
    <property type="entry name" value="GroES-like_sf"/>
</dbReference>
<evidence type="ECO:0000256" key="7">
    <source>
        <dbReference type="ARBA" id="ARBA00023027"/>
    </source>
</evidence>
<comment type="catalytic activity">
    <reaction evidence="9">
        <text>a primary alcohol + NAD(+) = an aldehyde + NADH + H(+)</text>
        <dbReference type="Rhea" id="RHEA:10736"/>
        <dbReference type="ChEBI" id="CHEBI:15378"/>
        <dbReference type="ChEBI" id="CHEBI:15734"/>
        <dbReference type="ChEBI" id="CHEBI:17478"/>
        <dbReference type="ChEBI" id="CHEBI:57540"/>
        <dbReference type="ChEBI" id="CHEBI:57945"/>
        <dbReference type="EC" id="1.1.1.1"/>
    </reaction>
</comment>
<dbReference type="GO" id="GO:0046294">
    <property type="term" value="P:formaldehyde catabolic process"/>
    <property type="evidence" value="ECO:0007669"/>
    <property type="project" value="TreeGrafter"/>
</dbReference>
<dbReference type="GO" id="GO:0005829">
    <property type="term" value="C:cytosol"/>
    <property type="evidence" value="ECO:0007669"/>
    <property type="project" value="TreeGrafter"/>
</dbReference>
<evidence type="ECO:0000256" key="8">
    <source>
        <dbReference type="ARBA" id="ARBA00049164"/>
    </source>
</evidence>
<evidence type="ECO:0000259" key="11">
    <source>
        <dbReference type="SMART" id="SM00829"/>
    </source>
</evidence>
<feature type="domain" description="Enoyl reductase (ER)" evidence="11">
    <location>
        <begin position="13"/>
        <end position="380"/>
    </location>
</feature>
<dbReference type="InterPro" id="IPR023921">
    <property type="entry name" value="ADH_Zn_actinomycetes"/>
</dbReference>
<dbReference type="PROSITE" id="PS00059">
    <property type="entry name" value="ADH_ZINC"/>
    <property type="match status" value="1"/>
</dbReference>
<evidence type="ECO:0000256" key="1">
    <source>
        <dbReference type="ARBA" id="ARBA00001947"/>
    </source>
</evidence>
<evidence type="ECO:0000256" key="6">
    <source>
        <dbReference type="ARBA" id="ARBA00023002"/>
    </source>
</evidence>
<keyword evidence="5 10" id="KW-0862">Zinc</keyword>
<sequence length="385" mass="40273">MKSRAAILHDVGGPWSVEEFELDPPRAGEVLVEMAAAGLCHSDDHILKGDMAAPNEVLRSLGLPTMFPTIGGHEGSGIVRSVGADVTDLAPGDHVVTSFVAVCGQCRWCATGMEYICDAGIGTLTPGMPTDGTFRHHTADGKELGHISKIGAFAEHTVVAASSLVKIDPDLPLVPAALLACAIPTGYGSVANRGGMRGGDTVVVIGVGGIGTAAIQGARINGAAQIIAVDPVEFKQKSALRFGATHHAATAADAFVLVRDLTHGVMADTVVVSPSLITADDVRDALKLTRKGGTCVLTGMTAQTTRSISFDLQDFILMNKNLAGTVFGSCNPRADVARLAKLYQTGQLQLDEMITKRYRLDDINDAYAELLNGEIIRGVIDFGFG</sequence>
<keyword evidence="13" id="KW-1185">Reference proteome</keyword>
<dbReference type="PANTHER" id="PTHR43880">
    <property type="entry name" value="ALCOHOL DEHYDROGENASE"/>
    <property type="match status" value="1"/>
</dbReference>
<dbReference type="SMART" id="SM00829">
    <property type="entry name" value="PKS_ER"/>
    <property type="match status" value="1"/>
</dbReference>
<keyword evidence="7" id="KW-0520">NAD</keyword>
<evidence type="ECO:0000313" key="12">
    <source>
        <dbReference type="EMBL" id="SRX94448.1"/>
    </source>
</evidence>
<accession>A0A375YZY7</accession>
<name>A0A375YZY7_MYCSH</name>
<dbReference type="CDD" id="cd08279">
    <property type="entry name" value="Zn_ADH_class_III"/>
    <property type="match status" value="1"/>
</dbReference>
<dbReference type="GO" id="GO:0051903">
    <property type="term" value="F:S-(hydroxymethyl)glutathione dehydrogenase [NAD(P)+] activity"/>
    <property type="evidence" value="ECO:0007669"/>
    <property type="project" value="TreeGrafter"/>
</dbReference>
<dbReference type="AlphaFoldDB" id="A0A375YZY7"/>
<organism evidence="12 13">
    <name type="scientific">Mycobacterium shimoidei</name>
    <dbReference type="NCBI Taxonomy" id="29313"/>
    <lineage>
        <taxon>Bacteria</taxon>
        <taxon>Bacillati</taxon>
        <taxon>Actinomycetota</taxon>
        <taxon>Actinomycetes</taxon>
        <taxon>Mycobacteriales</taxon>
        <taxon>Mycobacteriaceae</taxon>
        <taxon>Mycobacterium</taxon>
    </lineage>
</organism>
<dbReference type="Pfam" id="PF00107">
    <property type="entry name" value="ADH_zinc_N"/>
    <property type="match status" value="1"/>
</dbReference>
<evidence type="ECO:0000256" key="2">
    <source>
        <dbReference type="ARBA" id="ARBA00008072"/>
    </source>
</evidence>
<evidence type="ECO:0000256" key="4">
    <source>
        <dbReference type="ARBA" id="ARBA00022723"/>
    </source>
</evidence>
<dbReference type="Pfam" id="PF08240">
    <property type="entry name" value="ADH_N"/>
    <property type="match status" value="1"/>
</dbReference>
<dbReference type="EMBL" id="UEGW01000001">
    <property type="protein sequence ID" value="SRX94448.1"/>
    <property type="molecule type" value="Genomic_DNA"/>
</dbReference>
<comment type="cofactor">
    <cofactor evidence="1 10">
        <name>Zn(2+)</name>
        <dbReference type="ChEBI" id="CHEBI:29105"/>
    </cofactor>
</comment>
<evidence type="ECO:0000256" key="3">
    <source>
        <dbReference type="ARBA" id="ARBA00013190"/>
    </source>
</evidence>
<dbReference type="InterPro" id="IPR013149">
    <property type="entry name" value="ADH-like_C"/>
</dbReference>
<dbReference type="SUPFAM" id="SSF51735">
    <property type="entry name" value="NAD(P)-binding Rossmann-fold domains"/>
    <property type="match status" value="1"/>
</dbReference>
<evidence type="ECO:0000313" key="13">
    <source>
        <dbReference type="Proteomes" id="UP000252015"/>
    </source>
</evidence>
<dbReference type="NCBIfam" id="TIGR03989">
    <property type="entry name" value="Rxyl_3153"/>
    <property type="match status" value="1"/>
</dbReference>
<dbReference type="Gene3D" id="3.90.180.10">
    <property type="entry name" value="Medium-chain alcohol dehydrogenases, catalytic domain"/>
    <property type="match status" value="1"/>
</dbReference>
<dbReference type="InterPro" id="IPR036291">
    <property type="entry name" value="NAD(P)-bd_dom_sf"/>
</dbReference>
<evidence type="ECO:0000256" key="9">
    <source>
        <dbReference type="ARBA" id="ARBA00049243"/>
    </source>
</evidence>
<keyword evidence="6" id="KW-0560">Oxidoreductase</keyword>
<evidence type="ECO:0000256" key="5">
    <source>
        <dbReference type="ARBA" id="ARBA00022833"/>
    </source>
</evidence>